<dbReference type="EMBL" id="CP014167">
    <property type="protein sequence ID" value="ANS73660.1"/>
    <property type="molecule type" value="Genomic_DNA"/>
</dbReference>
<dbReference type="SMART" id="SM00304">
    <property type="entry name" value="HAMP"/>
    <property type="match status" value="1"/>
</dbReference>
<dbReference type="InterPro" id="IPR003661">
    <property type="entry name" value="HisK_dim/P_dom"/>
</dbReference>
<dbReference type="AlphaFoldDB" id="A0A1B1MWU9"/>
<feature type="domain" description="Histidine kinase" evidence="15">
    <location>
        <begin position="259"/>
        <end position="486"/>
    </location>
</feature>
<feature type="transmembrane region" description="Helical" evidence="14">
    <location>
        <begin position="166"/>
        <end position="189"/>
    </location>
</feature>
<dbReference type="SUPFAM" id="SSF55874">
    <property type="entry name" value="ATPase domain of HSP90 chaperone/DNA topoisomerase II/histidine kinase"/>
    <property type="match status" value="1"/>
</dbReference>
<evidence type="ECO:0000313" key="18">
    <source>
        <dbReference type="Proteomes" id="UP000092573"/>
    </source>
</evidence>
<dbReference type="InterPro" id="IPR036097">
    <property type="entry name" value="HisK_dim/P_sf"/>
</dbReference>
<dbReference type="PROSITE" id="PS50885">
    <property type="entry name" value="HAMP"/>
    <property type="match status" value="1"/>
</dbReference>
<evidence type="ECO:0000313" key="17">
    <source>
        <dbReference type="EMBL" id="ANS73660.1"/>
    </source>
</evidence>
<dbReference type="InterPro" id="IPR036890">
    <property type="entry name" value="HATPase_C_sf"/>
</dbReference>
<dbReference type="FunFam" id="3.30.565.10:FF:000006">
    <property type="entry name" value="Sensor histidine kinase WalK"/>
    <property type="match status" value="1"/>
</dbReference>
<comment type="subcellular location">
    <subcellularLocation>
        <location evidence="2">Cell membrane</location>
        <topology evidence="2">Multi-pass membrane protein</topology>
    </subcellularLocation>
</comment>
<keyword evidence="18" id="KW-1185">Reference proteome</keyword>
<keyword evidence="5" id="KW-0597">Phosphoprotein</keyword>
<dbReference type="SUPFAM" id="SSF158472">
    <property type="entry name" value="HAMP domain-like"/>
    <property type="match status" value="1"/>
</dbReference>
<feature type="domain" description="HAMP" evidence="16">
    <location>
        <begin position="190"/>
        <end position="244"/>
    </location>
</feature>
<dbReference type="InterPro" id="IPR003660">
    <property type="entry name" value="HAMP_dom"/>
</dbReference>
<evidence type="ECO:0000256" key="7">
    <source>
        <dbReference type="ARBA" id="ARBA00022692"/>
    </source>
</evidence>
<dbReference type="Pfam" id="PF00672">
    <property type="entry name" value="HAMP"/>
    <property type="match status" value="1"/>
</dbReference>
<comment type="catalytic activity">
    <reaction evidence="1">
        <text>ATP + protein L-histidine = ADP + protein N-phospho-L-histidine.</text>
        <dbReference type="EC" id="2.7.13.3"/>
    </reaction>
</comment>
<evidence type="ECO:0000259" key="16">
    <source>
        <dbReference type="PROSITE" id="PS50885"/>
    </source>
</evidence>
<dbReference type="InterPro" id="IPR004358">
    <property type="entry name" value="Sig_transdc_His_kin-like_C"/>
</dbReference>
<dbReference type="PRINTS" id="PR00344">
    <property type="entry name" value="BCTRLSENSOR"/>
</dbReference>
<proteinExistence type="predicted"/>
<keyword evidence="9 17" id="KW-0418">Kinase</keyword>
<dbReference type="SMART" id="SM00387">
    <property type="entry name" value="HATPase_c"/>
    <property type="match status" value="1"/>
</dbReference>
<dbReference type="OrthoDB" id="9786919at2"/>
<keyword evidence="8" id="KW-0547">Nucleotide-binding</keyword>
<gene>
    <name evidence="17" type="ORF">AWM70_02930</name>
</gene>
<reference evidence="17 18" key="1">
    <citation type="submission" date="2016-01" db="EMBL/GenBank/DDBJ databases">
        <title>Complete Genome Sequence of Paenibacillus yonginensis DCY84, a novel Plant Growth-Promoting Bacteria with Elicitation of Induced Systemic Resistance.</title>
        <authorList>
            <person name="Kim Y.J."/>
            <person name="Yang D.C."/>
            <person name="Sukweenadhi J."/>
        </authorList>
    </citation>
    <scope>NUCLEOTIDE SEQUENCE [LARGE SCALE GENOMIC DNA]</scope>
    <source>
        <strain evidence="17 18">DCY84</strain>
    </source>
</reference>
<dbReference type="Pfam" id="PF02518">
    <property type="entry name" value="HATPase_c"/>
    <property type="match status" value="1"/>
</dbReference>
<dbReference type="STRING" id="1462996.AWM70_02930"/>
<sequence length="491" mass="54211">MSIRLRLTAWYTGILAVTLLVFCASIYGIVRYNIFTEVKNKILDQANPTLASLNVTTIQGFDLTPDISQRIRLEDAQIFWQTHSYVSGLTQVSTGLKNRAMQFPVPDLEALGSSPKAHFENVTVGGNFYSVLLVPITASVNGKAGVIGLVQLAANTASENRIMDQLWRVLLIGSIITIVVASTFGLFLARTSMKPIGKVIEAANQIQTGNDLSVRIDYDGPQDEIGRLIGTVNRMLERTETFYNELDQAYAAQRRFVSDASHELRTPLTTIRGNVDLLKKVWTQEDSAGGKLSPADLHQMSVEAVSDIADEASRMSRLVNDMLSLARADAGQTIEKTMVDMEPLVTEVIRRAQFLPRKADWLQGDLGALEGAVVEGDRDYLQQMLFIFIENAFKYTPSGSVVIDTLKNDGQLGIRIADTGIGMERSEVEHIFDRFYRADQSRGVTPGTGLGLSIGKWIIDEHRGSVEVFTRKGEGTTFLIWLPAVFNAAEE</sequence>
<evidence type="ECO:0000256" key="5">
    <source>
        <dbReference type="ARBA" id="ARBA00022553"/>
    </source>
</evidence>
<feature type="transmembrane region" description="Helical" evidence="14">
    <location>
        <begin position="7"/>
        <end position="30"/>
    </location>
</feature>
<evidence type="ECO:0000256" key="8">
    <source>
        <dbReference type="ARBA" id="ARBA00022741"/>
    </source>
</evidence>
<organism evidence="17 18">
    <name type="scientific">Paenibacillus yonginensis</name>
    <dbReference type="NCBI Taxonomy" id="1462996"/>
    <lineage>
        <taxon>Bacteria</taxon>
        <taxon>Bacillati</taxon>
        <taxon>Bacillota</taxon>
        <taxon>Bacilli</taxon>
        <taxon>Bacillales</taxon>
        <taxon>Paenibacillaceae</taxon>
        <taxon>Paenibacillus</taxon>
    </lineage>
</organism>
<dbReference type="PANTHER" id="PTHR45436:SF5">
    <property type="entry name" value="SENSOR HISTIDINE KINASE TRCS"/>
    <property type="match status" value="1"/>
</dbReference>
<dbReference type="Gene3D" id="3.30.565.10">
    <property type="entry name" value="Histidine kinase-like ATPase, C-terminal domain"/>
    <property type="match status" value="1"/>
</dbReference>
<dbReference type="CDD" id="cd00075">
    <property type="entry name" value="HATPase"/>
    <property type="match status" value="1"/>
</dbReference>
<dbReference type="GO" id="GO:0005524">
    <property type="term" value="F:ATP binding"/>
    <property type="evidence" value="ECO:0007669"/>
    <property type="project" value="UniProtKB-KW"/>
</dbReference>
<evidence type="ECO:0000256" key="13">
    <source>
        <dbReference type="ARBA" id="ARBA00023136"/>
    </source>
</evidence>
<dbReference type="Pfam" id="PF00512">
    <property type="entry name" value="HisKA"/>
    <property type="match status" value="1"/>
</dbReference>
<dbReference type="CDD" id="cd00082">
    <property type="entry name" value="HisKA"/>
    <property type="match status" value="1"/>
</dbReference>
<dbReference type="EC" id="2.7.13.3" evidence="3"/>
<evidence type="ECO:0000256" key="10">
    <source>
        <dbReference type="ARBA" id="ARBA00022840"/>
    </source>
</evidence>
<dbReference type="SUPFAM" id="SSF47384">
    <property type="entry name" value="Homodimeric domain of signal transducing histidine kinase"/>
    <property type="match status" value="1"/>
</dbReference>
<keyword evidence="11 14" id="KW-1133">Transmembrane helix</keyword>
<dbReference type="KEGG" id="pyg:AWM70_02930"/>
<evidence type="ECO:0000256" key="12">
    <source>
        <dbReference type="ARBA" id="ARBA00023012"/>
    </source>
</evidence>
<dbReference type="InterPro" id="IPR050428">
    <property type="entry name" value="TCS_sensor_his_kinase"/>
</dbReference>
<keyword evidence="7 14" id="KW-0812">Transmembrane</keyword>
<keyword evidence="6" id="KW-0808">Transferase</keyword>
<evidence type="ECO:0000256" key="4">
    <source>
        <dbReference type="ARBA" id="ARBA00022475"/>
    </source>
</evidence>
<dbReference type="RefSeq" id="WP_068694214.1">
    <property type="nucleotide sequence ID" value="NZ_CP014167.1"/>
</dbReference>
<dbReference type="GO" id="GO:0000155">
    <property type="term" value="F:phosphorelay sensor kinase activity"/>
    <property type="evidence" value="ECO:0007669"/>
    <property type="project" value="InterPro"/>
</dbReference>
<dbReference type="Proteomes" id="UP000092573">
    <property type="component" value="Chromosome"/>
</dbReference>
<dbReference type="GO" id="GO:0005886">
    <property type="term" value="C:plasma membrane"/>
    <property type="evidence" value="ECO:0007669"/>
    <property type="project" value="UniProtKB-SubCell"/>
</dbReference>
<dbReference type="SMART" id="SM00388">
    <property type="entry name" value="HisKA"/>
    <property type="match status" value="1"/>
</dbReference>
<dbReference type="FunFam" id="1.10.287.130:FF:000001">
    <property type="entry name" value="Two-component sensor histidine kinase"/>
    <property type="match status" value="1"/>
</dbReference>
<dbReference type="PANTHER" id="PTHR45436">
    <property type="entry name" value="SENSOR HISTIDINE KINASE YKOH"/>
    <property type="match status" value="1"/>
</dbReference>
<keyword evidence="13 14" id="KW-0472">Membrane</keyword>
<evidence type="ECO:0000256" key="6">
    <source>
        <dbReference type="ARBA" id="ARBA00022679"/>
    </source>
</evidence>
<evidence type="ECO:0000256" key="3">
    <source>
        <dbReference type="ARBA" id="ARBA00012438"/>
    </source>
</evidence>
<dbReference type="PROSITE" id="PS50109">
    <property type="entry name" value="HIS_KIN"/>
    <property type="match status" value="1"/>
</dbReference>
<dbReference type="CDD" id="cd06225">
    <property type="entry name" value="HAMP"/>
    <property type="match status" value="1"/>
</dbReference>
<evidence type="ECO:0000256" key="9">
    <source>
        <dbReference type="ARBA" id="ARBA00022777"/>
    </source>
</evidence>
<keyword evidence="12" id="KW-0902">Two-component regulatory system</keyword>
<protein>
    <recommendedName>
        <fullName evidence="3">histidine kinase</fullName>
        <ecNumber evidence="3">2.7.13.3</ecNumber>
    </recommendedName>
</protein>
<keyword evidence="4" id="KW-1003">Cell membrane</keyword>
<dbReference type="Gene3D" id="1.10.287.130">
    <property type="match status" value="1"/>
</dbReference>
<evidence type="ECO:0000256" key="11">
    <source>
        <dbReference type="ARBA" id="ARBA00022989"/>
    </source>
</evidence>
<accession>A0A1B1MWU9</accession>
<evidence type="ECO:0000256" key="1">
    <source>
        <dbReference type="ARBA" id="ARBA00000085"/>
    </source>
</evidence>
<keyword evidence="10" id="KW-0067">ATP-binding</keyword>
<dbReference type="Gene3D" id="6.10.340.10">
    <property type="match status" value="1"/>
</dbReference>
<name>A0A1B1MWU9_9BACL</name>
<dbReference type="InterPro" id="IPR003594">
    <property type="entry name" value="HATPase_dom"/>
</dbReference>
<evidence type="ECO:0000256" key="2">
    <source>
        <dbReference type="ARBA" id="ARBA00004651"/>
    </source>
</evidence>
<dbReference type="InterPro" id="IPR005467">
    <property type="entry name" value="His_kinase_dom"/>
</dbReference>
<evidence type="ECO:0000259" key="15">
    <source>
        <dbReference type="PROSITE" id="PS50109"/>
    </source>
</evidence>
<evidence type="ECO:0000256" key="14">
    <source>
        <dbReference type="SAM" id="Phobius"/>
    </source>
</evidence>